<dbReference type="Pfam" id="PF03466">
    <property type="entry name" value="LysR_substrate"/>
    <property type="match status" value="1"/>
</dbReference>
<gene>
    <name evidence="6" type="ORF">EV191_10739</name>
</gene>
<dbReference type="Gene3D" id="3.40.190.10">
    <property type="entry name" value="Periplasmic binding protein-like II"/>
    <property type="match status" value="2"/>
</dbReference>
<dbReference type="SUPFAM" id="SSF53850">
    <property type="entry name" value="Periplasmic binding protein-like II"/>
    <property type="match status" value="1"/>
</dbReference>
<comment type="caution">
    <text evidence="6">The sequence shown here is derived from an EMBL/GenBank/DDBJ whole genome shotgun (WGS) entry which is preliminary data.</text>
</comment>
<feature type="domain" description="HTH lysR-type" evidence="5">
    <location>
        <begin position="11"/>
        <end position="64"/>
    </location>
</feature>
<dbReference type="AlphaFoldDB" id="A0A4R2QPC0"/>
<dbReference type="Proteomes" id="UP000294911">
    <property type="component" value="Unassembled WGS sequence"/>
</dbReference>
<dbReference type="EMBL" id="SLXQ01000007">
    <property type="protein sequence ID" value="TCP50779.1"/>
    <property type="molecule type" value="Genomic_DNA"/>
</dbReference>
<dbReference type="GO" id="GO:0003677">
    <property type="term" value="F:DNA binding"/>
    <property type="evidence" value="ECO:0007669"/>
    <property type="project" value="UniProtKB-KW"/>
</dbReference>
<dbReference type="Pfam" id="PF00126">
    <property type="entry name" value="HTH_1"/>
    <property type="match status" value="1"/>
</dbReference>
<keyword evidence="2" id="KW-0805">Transcription regulation</keyword>
<proteinExistence type="inferred from homology"/>
<dbReference type="SUPFAM" id="SSF46785">
    <property type="entry name" value="Winged helix' DNA-binding domain"/>
    <property type="match status" value="1"/>
</dbReference>
<evidence type="ECO:0000313" key="7">
    <source>
        <dbReference type="Proteomes" id="UP000294911"/>
    </source>
</evidence>
<evidence type="ECO:0000256" key="4">
    <source>
        <dbReference type="ARBA" id="ARBA00023163"/>
    </source>
</evidence>
<dbReference type="Gene3D" id="1.10.10.10">
    <property type="entry name" value="Winged helix-like DNA-binding domain superfamily/Winged helix DNA-binding domain"/>
    <property type="match status" value="1"/>
</dbReference>
<dbReference type="InterPro" id="IPR005119">
    <property type="entry name" value="LysR_subst-bd"/>
</dbReference>
<evidence type="ECO:0000256" key="3">
    <source>
        <dbReference type="ARBA" id="ARBA00023125"/>
    </source>
</evidence>
<evidence type="ECO:0000256" key="2">
    <source>
        <dbReference type="ARBA" id="ARBA00023015"/>
    </source>
</evidence>
<keyword evidence="3 6" id="KW-0238">DNA-binding</keyword>
<dbReference type="GO" id="GO:0032993">
    <property type="term" value="C:protein-DNA complex"/>
    <property type="evidence" value="ECO:0007669"/>
    <property type="project" value="TreeGrafter"/>
</dbReference>
<organism evidence="6 7">
    <name type="scientific">Tamaricihabitans halophyticus</name>
    <dbReference type="NCBI Taxonomy" id="1262583"/>
    <lineage>
        <taxon>Bacteria</taxon>
        <taxon>Bacillati</taxon>
        <taxon>Actinomycetota</taxon>
        <taxon>Actinomycetes</taxon>
        <taxon>Pseudonocardiales</taxon>
        <taxon>Pseudonocardiaceae</taxon>
        <taxon>Tamaricihabitans</taxon>
    </lineage>
</organism>
<keyword evidence="4" id="KW-0804">Transcription</keyword>
<dbReference type="PANTHER" id="PTHR30346">
    <property type="entry name" value="TRANSCRIPTIONAL DUAL REGULATOR HCAR-RELATED"/>
    <property type="match status" value="1"/>
</dbReference>
<dbReference type="GO" id="GO:0003700">
    <property type="term" value="F:DNA-binding transcription factor activity"/>
    <property type="evidence" value="ECO:0007669"/>
    <property type="project" value="InterPro"/>
</dbReference>
<name>A0A4R2QPC0_9PSEU</name>
<dbReference type="RefSeq" id="WP_132878022.1">
    <property type="nucleotide sequence ID" value="NZ_SLXQ01000007.1"/>
</dbReference>
<protein>
    <submittedName>
        <fullName evidence="6">DNA-binding transcriptional LysR family regulator</fullName>
    </submittedName>
</protein>
<keyword evidence="7" id="KW-1185">Reference proteome</keyword>
<sequence>MPAGPATKPLHLKTFHEVYRGGSFAIAARNLGYTASAVSQQISALEKDTGLTLFERAAHSIRPTTAAHQLIELSRHLLATLDDFHHEIHELATGAIGRLRLGSFPTAGVRLVPAALAAFTAAHPRAEVALEEDEPATLLDAVSAGQLDLALGYEYGLSPRDWPDELSRVTLLRENLVLLHTADELIEPDLAELADRRWITTGKDTAGARSLDRLCAAAGFAPSVAFRSDNYDVVRELVATSLGVAVVPALGYLPDPRVSATRVRHPAAYRTVTVSWRRANNNPLLAAAIAALRQAVPADEPYLTPVTESGHTAAP</sequence>
<accession>A0A4R2QPC0</accession>
<dbReference type="OrthoDB" id="3673085at2"/>
<comment type="similarity">
    <text evidence="1">Belongs to the LysR transcriptional regulatory family.</text>
</comment>
<dbReference type="InterPro" id="IPR036390">
    <property type="entry name" value="WH_DNA-bd_sf"/>
</dbReference>
<evidence type="ECO:0000256" key="1">
    <source>
        <dbReference type="ARBA" id="ARBA00009437"/>
    </source>
</evidence>
<reference evidence="6 7" key="1">
    <citation type="submission" date="2019-03" db="EMBL/GenBank/DDBJ databases">
        <title>Genomic Encyclopedia of Type Strains, Phase IV (KMG-IV): sequencing the most valuable type-strain genomes for metagenomic binning, comparative biology and taxonomic classification.</title>
        <authorList>
            <person name="Goeker M."/>
        </authorList>
    </citation>
    <scope>NUCLEOTIDE SEQUENCE [LARGE SCALE GENOMIC DNA]</scope>
    <source>
        <strain evidence="6 7">DSM 45765</strain>
    </source>
</reference>
<evidence type="ECO:0000259" key="5">
    <source>
        <dbReference type="PROSITE" id="PS50931"/>
    </source>
</evidence>
<evidence type="ECO:0000313" key="6">
    <source>
        <dbReference type="EMBL" id="TCP50779.1"/>
    </source>
</evidence>
<dbReference type="InterPro" id="IPR000847">
    <property type="entry name" value="LysR_HTH_N"/>
</dbReference>
<dbReference type="PANTHER" id="PTHR30346:SF29">
    <property type="entry name" value="LYSR SUBSTRATE-BINDING"/>
    <property type="match status" value="1"/>
</dbReference>
<dbReference type="PROSITE" id="PS50931">
    <property type="entry name" value="HTH_LYSR"/>
    <property type="match status" value="1"/>
</dbReference>
<dbReference type="InterPro" id="IPR036388">
    <property type="entry name" value="WH-like_DNA-bd_sf"/>
</dbReference>